<evidence type="ECO:0000313" key="3">
    <source>
        <dbReference type="RefSeq" id="XP_027190505.1"/>
    </source>
</evidence>
<dbReference type="PaxDb" id="3827-XP_004516607.1"/>
<protein>
    <submittedName>
        <fullName evidence="3">Uncharacterized protein LOC113786678</fullName>
    </submittedName>
</protein>
<accession>A0A3Q7YFH6</accession>
<sequence>MWVKVLVRVPRGGQWARVERVQRNRNPVHRFSPPYFQSRRRTRRKSHSRSHQAIVPLVVPHPPPLQEDHQAIVPFEIAVPHPHSPQHDDAEVRQPDMIVDNPSEFEINRGWIVNIVLQGFEEEIEYNVGCVATLAFSHFLTLLNQRVHLPLNFTEWNVVIEYVSHLLNDTFFICKTKSKSLFVLAGHSGSVISGSDVILLNSLYQSQHPLGNMFSI</sequence>
<dbReference type="RefSeq" id="XP_027190505.1">
    <property type="nucleotide sequence ID" value="XM_027334704.1"/>
</dbReference>
<reference evidence="3" key="2">
    <citation type="submission" date="2025-08" db="UniProtKB">
        <authorList>
            <consortium name="RefSeq"/>
        </authorList>
    </citation>
    <scope>IDENTIFICATION</scope>
    <source>
        <tissue evidence="3">Etiolated seedlings</tissue>
    </source>
</reference>
<dbReference type="AlphaFoldDB" id="A0A3Q7YFH6"/>
<name>A0A3Q7YFH6_CICAR</name>
<organism evidence="2 3">
    <name type="scientific">Cicer arietinum</name>
    <name type="common">Chickpea</name>
    <name type="synonym">Garbanzo</name>
    <dbReference type="NCBI Taxonomy" id="3827"/>
    <lineage>
        <taxon>Eukaryota</taxon>
        <taxon>Viridiplantae</taxon>
        <taxon>Streptophyta</taxon>
        <taxon>Embryophyta</taxon>
        <taxon>Tracheophyta</taxon>
        <taxon>Spermatophyta</taxon>
        <taxon>Magnoliopsida</taxon>
        <taxon>eudicotyledons</taxon>
        <taxon>Gunneridae</taxon>
        <taxon>Pentapetalae</taxon>
        <taxon>rosids</taxon>
        <taxon>fabids</taxon>
        <taxon>Fabales</taxon>
        <taxon>Fabaceae</taxon>
        <taxon>Papilionoideae</taxon>
        <taxon>50 kb inversion clade</taxon>
        <taxon>NPAAA clade</taxon>
        <taxon>Hologalegina</taxon>
        <taxon>IRL clade</taxon>
        <taxon>Cicereae</taxon>
        <taxon>Cicer</taxon>
    </lineage>
</organism>
<feature type="region of interest" description="Disordered" evidence="1">
    <location>
        <begin position="29"/>
        <end position="51"/>
    </location>
</feature>
<proteinExistence type="predicted"/>
<gene>
    <name evidence="3" type="primary">LOC113786678</name>
</gene>
<keyword evidence="2" id="KW-1185">Reference proteome</keyword>
<evidence type="ECO:0000256" key="1">
    <source>
        <dbReference type="SAM" id="MobiDB-lite"/>
    </source>
</evidence>
<evidence type="ECO:0000313" key="2">
    <source>
        <dbReference type="Proteomes" id="UP000087171"/>
    </source>
</evidence>
<dbReference type="Proteomes" id="UP000087171">
    <property type="component" value="Chromosome Ca5"/>
</dbReference>
<feature type="compositionally biased region" description="Basic residues" evidence="1">
    <location>
        <begin position="38"/>
        <end position="50"/>
    </location>
</feature>
<reference evidence="2" key="1">
    <citation type="journal article" date="2013" name="Nat. Biotechnol.">
        <title>Draft genome sequence of chickpea (Cicer arietinum) provides a resource for trait improvement.</title>
        <authorList>
            <person name="Varshney R.K."/>
            <person name="Song C."/>
            <person name="Saxena R.K."/>
            <person name="Azam S."/>
            <person name="Yu S."/>
            <person name="Sharpe A.G."/>
            <person name="Cannon S."/>
            <person name="Baek J."/>
            <person name="Rosen B.D."/>
            <person name="Tar'an B."/>
            <person name="Millan T."/>
            <person name="Zhang X."/>
            <person name="Ramsay L.D."/>
            <person name="Iwata A."/>
            <person name="Wang Y."/>
            <person name="Nelson W."/>
            <person name="Farmer A.D."/>
            <person name="Gaur P.M."/>
            <person name="Soderlund C."/>
            <person name="Penmetsa R.V."/>
            <person name="Xu C."/>
            <person name="Bharti A.K."/>
            <person name="He W."/>
            <person name="Winter P."/>
            <person name="Zhao S."/>
            <person name="Hane J.K."/>
            <person name="Carrasquilla-Garcia N."/>
            <person name="Condie J.A."/>
            <person name="Upadhyaya H.D."/>
            <person name="Luo M.C."/>
            <person name="Thudi M."/>
            <person name="Gowda C.L."/>
            <person name="Singh N.P."/>
            <person name="Lichtenzveig J."/>
            <person name="Gali K.K."/>
            <person name="Rubio J."/>
            <person name="Nadarajan N."/>
            <person name="Dolezel J."/>
            <person name="Bansal K.C."/>
            <person name="Xu X."/>
            <person name="Edwards D."/>
            <person name="Zhang G."/>
            <person name="Kahl G."/>
            <person name="Gil J."/>
            <person name="Singh K.B."/>
            <person name="Datta S.K."/>
            <person name="Jackson S.A."/>
            <person name="Wang J."/>
            <person name="Cook D.R."/>
        </authorList>
    </citation>
    <scope>NUCLEOTIDE SEQUENCE [LARGE SCALE GENOMIC DNA]</scope>
    <source>
        <strain evidence="2">cv. CDC Frontier</strain>
    </source>
</reference>